<accession>A0A062VH55</accession>
<dbReference type="InterPro" id="IPR036291">
    <property type="entry name" value="NAD(P)-bd_dom_sf"/>
</dbReference>
<dbReference type="Pfam" id="PF03446">
    <property type="entry name" value="NAD_binding_2"/>
    <property type="match status" value="1"/>
</dbReference>
<dbReference type="PANTHER" id="PTHR22981">
    <property type="entry name" value="3-HYDROXYISOBUTYRATE DEHYDROGENASE-RELATED"/>
    <property type="match status" value="1"/>
</dbReference>
<dbReference type="Pfam" id="PF14833">
    <property type="entry name" value="NAD_binding_11"/>
    <property type="match status" value="1"/>
</dbReference>
<protein>
    <submittedName>
        <fullName evidence="9">3-hydroxyisobutyrate dehydrogenase</fullName>
    </submittedName>
</protein>
<evidence type="ECO:0000256" key="1">
    <source>
        <dbReference type="ARBA" id="ARBA00005023"/>
    </source>
</evidence>
<keyword evidence="3" id="KW-0101">Branched-chain amino acid catabolism</keyword>
<dbReference type="SUPFAM" id="SSF48179">
    <property type="entry name" value="6-phosphogluconate dehydrogenase C-terminal domain-like"/>
    <property type="match status" value="1"/>
</dbReference>
<dbReference type="OrthoDB" id="9812907at2"/>
<reference evidence="9 10" key="1">
    <citation type="journal article" date="2014" name="Antonie Van Leeuwenhoek">
        <title>Hyphomonas beringensis sp. nov. and Hyphomonas chukchiensis sp. nov., isolated from surface seawater of the Bering Sea and Chukchi Sea.</title>
        <authorList>
            <person name="Li C."/>
            <person name="Lai Q."/>
            <person name="Li G."/>
            <person name="Dong C."/>
            <person name="Wang J."/>
            <person name="Liao Y."/>
            <person name="Shao Z."/>
        </authorList>
    </citation>
    <scope>NUCLEOTIDE SEQUENCE [LARGE SCALE GENOMIC DNA]</scope>
    <source>
        <strain evidence="9 10">PS728</strain>
    </source>
</reference>
<dbReference type="InterPro" id="IPR015815">
    <property type="entry name" value="HIBADH-related"/>
</dbReference>
<dbReference type="GO" id="GO:0051287">
    <property type="term" value="F:NAD binding"/>
    <property type="evidence" value="ECO:0007669"/>
    <property type="project" value="InterPro"/>
</dbReference>
<dbReference type="GO" id="GO:0008442">
    <property type="term" value="F:3-hydroxyisobutyrate dehydrogenase activity"/>
    <property type="evidence" value="ECO:0007669"/>
    <property type="project" value="InterPro"/>
</dbReference>
<evidence type="ECO:0000313" key="9">
    <source>
        <dbReference type="EMBL" id="KCZ99778.1"/>
    </source>
</evidence>
<dbReference type="eggNOG" id="COG2084">
    <property type="taxonomic scope" value="Bacteria"/>
</dbReference>
<evidence type="ECO:0000259" key="7">
    <source>
        <dbReference type="Pfam" id="PF03446"/>
    </source>
</evidence>
<dbReference type="PIRSF" id="PIRSF000103">
    <property type="entry name" value="HIBADH"/>
    <property type="match status" value="1"/>
</dbReference>
<dbReference type="Proteomes" id="UP000027100">
    <property type="component" value="Unassembled WGS sequence"/>
</dbReference>
<evidence type="ECO:0000256" key="2">
    <source>
        <dbReference type="ARBA" id="ARBA00009080"/>
    </source>
</evidence>
<dbReference type="InterPro" id="IPR008927">
    <property type="entry name" value="6-PGluconate_DH-like_C_sf"/>
</dbReference>
<sequence length="296" mass="29694">MKRIGFIGLGNMGAGMCASLVKAGHAVAAFDLNAEAVSAASGKGARAATTIAEAVRDAEVVVSMLPAGKQVLEVYFGAGGVAANAPRGSLLVDCSTIAVTDARQAHARAEAAGLLMVDAPVSGGVAAAEAGTLTFMAGGTEAAFGKAEPILRGMGKNIFHAGGAGNGQAAKIANNMLLGISMIGTCEAFYLAEKLGLDAETFFRISSVSSGQCWSMTSYCPAPGPVPASPANRDYKPGFAVAMMLKDLHLAAGAATAAGAGIRLGEMAGRIYQDLSDRGFGGLDFSGVMKDLKGAL</sequence>
<dbReference type="Gene3D" id="3.40.50.720">
    <property type="entry name" value="NAD(P)-binding Rossmann-like Domain"/>
    <property type="match status" value="1"/>
</dbReference>
<dbReference type="PANTHER" id="PTHR22981:SF7">
    <property type="entry name" value="3-HYDROXYISOBUTYRATE DEHYDROGENASE, MITOCHONDRIAL"/>
    <property type="match status" value="1"/>
</dbReference>
<dbReference type="EMBL" id="ARYM01000004">
    <property type="protein sequence ID" value="KCZ99778.1"/>
    <property type="molecule type" value="Genomic_DNA"/>
</dbReference>
<dbReference type="GO" id="GO:0009083">
    <property type="term" value="P:branched-chain amino acid catabolic process"/>
    <property type="evidence" value="ECO:0007669"/>
    <property type="project" value="UniProtKB-KW"/>
</dbReference>
<evidence type="ECO:0000313" key="10">
    <source>
        <dbReference type="Proteomes" id="UP000027100"/>
    </source>
</evidence>
<dbReference type="FunFam" id="1.10.1040.10:FF:000006">
    <property type="entry name" value="3-hydroxyisobutyrate dehydrogenase"/>
    <property type="match status" value="1"/>
</dbReference>
<evidence type="ECO:0000256" key="5">
    <source>
        <dbReference type="ARBA" id="ARBA00023027"/>
    </source>
</evidence>
<dbReference type="SUPFAM" id="SSF51735">
    <property type="entry name" value="NAD(P)-binding Rossmann-fold domains"/>
    <property type="match status" value="1"/>
</dbReference>
<evidence type="ECO:0000256" key="3">
    <source>
        <dbReference type="ARBA" id="ARBA00022456"/>
    </source>
</evidence>
<dbReference type="RefSeq" id="WP_035595332.1">
    <property type="nucleotide sequence ID" value="NZ_ARYM01000004.1"/>
</dbReference>
<gene>
    <name evidence="9" type="ORF">HPO_05305</name>
</gene>
<dbReference type="GO" id="GO:0050661">
    <property type="term" value="F:NADP binding"/>
    <property type="evidence" value="ECO:0007669"/>
    <property type="project" value="InterPro"/>
</dbReference>
<comment type="similarity">
    <text evidence="2">Belongs to the HIBADH-related family.</text>
</comment>
<dbReference type="NCBIfam" id="TIGR01692">
    <property type="entry name" value="HIBADH"/>
    <property type="match status" value="1"/>
</dbReference>
<dbReference type="AlphaFoldDB" id="A0A062VH55"/>
<evidence type="ECO:0000256" key="6">
    <source>
        <dbReference type="PIRSR" id="PIRSR000103-1"/>
    </source>
</evidence>
<dbReference type="STRING" id="1280954.HPO_05305"/>
<dbReference type="InterPro" id="IPR029154">
    <property type="entry name" value="HIBADH-like_NADP-bd"/>
</dbReference>
<organism evidence="9 10">
    <name type="scientific">Hyphomonas polymorpha PS728</name>
    <dbReference type="NCBI Taxonomy" id="1280954"/>
    <lineage>
        <taxon>Bacteria</taxon>
        <taxon>Pseudomonadati</taxon>
        <taxon>Pseudomonadota</taxon>
        <taxon>Alphaproteobacteria</taxon>
        <taxon>Hyphomonadales</taxon>
        <taxon>Hyphomonadaceae</taxon>
        <taxon>Hyphomonas</taxon>
    </lineage>
</organism>
<dbReference type="InterPro" id="IPR011548">
    <property type="entry name" value="HIBADH"/>
</dbReference>
<feature type="domain" description="6-phosphogluconate dehydrogenase NADP-binding" evidence="7">
    <location>
        <begin position="3"/>
        <end position="162"/>
    </location>
</feature>
<feature type="domain" description="3-hydroxyisobutyrate dehydrogenase-like NAD-binding" evidence="8">
    <location>
        <begin position="165"/>
        <end position="290"/>
    </location>
</feature>
<evidence type="ECO:0000259" key="8">
    <source>
        <dbReference type="Pfam" id="PF14833"/>
    </source>
</evidence>
<name>A0A062VH55_9PROT</name>
<proteinExistence type="inferred from homology"/>
<comment type="caution">
    <text evidence="9">The sequence shown here is derived from an EMBL/GenBank/DDBJ whole genome shotgun (WGS) entry which is preliminary data.</text>
</comment>
<dbReference type="InterPro" id="IPR013328">
    <property type="entry name" value="6PGD_dom2"/>
</dbReference>
<dbReference type="PATRIC" id="fig|1280954.3.peg.1084"/>
<dbReference type="InterPro" id="IPR006115">
    <property type="entry name" value="6PGDH_NADP-bd"/>
</dbReference>
<dbReference type="Gene3D" id="1.10.1040.10">
    <property type="entry name" value="N-(1-d-carboxylethyl)-l-norvaline Dehydrogenase, domain 2"/>
    <property type="match status" value="1"/>
</dbReference>
<keyword evidence="4" id="KW-0560">Oxidoreductase</keyword>
<keyword evidence="5" id="KW-0520">NAD</keyword>
<keyword evidence="10" id="KW-1185">Reference proteome</keyword>
<comment type="pathway">
    <text evidence="1">Amino-acid degradation.</text>
</comment>
<evidence type="ECO:0000256" key="4">
    <source>
        <dbReference type="ARBA" id="ARBA00023002"/>
    </source>
</evidence>
<feature type="active site" evidence="6">
    <location>
        <position position="171"/>
    </location>
</feature>